<proteinExistence type="predicted"/>
<accession>A0A392SSY6</accession>
<keyword evidence="2" id="KW-1185">Reference proteome</keyword>
<reference evidence="1 2" key="1">
    <citation type="journal article" date="2018" name="Front. Plant Sci.">
        <title>Red Clover (Trifolium pratense) and Zigzag Clover (T. medium) - A Picture of Genomic Similarities and Differences.</title>
        <authorList>
            <person name="Dluhosova J."/>
            <person name="Istvanek J."/>
            <person name="Nedelnik J."/>
            <person name="Repkova J."/>
        </authorList>
    </citation>
    <scope>NUCLEOTIDE SEQUENCE [LARGE SCALE GENOMIC DNA]</scope>
    <source>
        <strain evidence="2">cv. 10/8</strain>
        <tissue evidence="1">Leaf</tissue>
    </source>
</reference>
<dbReference type="EMBL" id="LXQA010433608">
    <property type="protein sequence ID" value="MCI51552.1"/>
    <property type="molecule type" value="Genomic_DNA"/>
</dbReference>
<sequence>KRTTILDLGYPSLIAEVEKTVELVLQIRQCNINVNPQKIRFPMVVVDCS</sequence>
<feature type="non-terminal residue" evidence="1">
    <location>
        <position position="1"/>
    </location>
</feature>
<dbReference type="Proteomes" id="UP000265520">
    <property type="component" value="Unassembled WGS sequence"/>
</dbReference>
<evidence type="ECO:0000313" key="2">
    <source>
        <dbReference type="Proteomes" id="UP000265520"/>
    </source>
</evidence>
<evidence type="ECO:0000313" key="1">
    <source>
        <dbReference type="EMBL" id="MCI51552.1"/>
    </source>
</evidence>
<name>A0A392SSY6_9FABA</name>
<comment type="caution">
    <text evidence="1">The sequence shown here is derived from an EMBL/GenBank/DDBJ whole genome shotgun (WGS) entry which is preliminary data.</text>
</comment>
<dbReference type="AlphaFoldDB" id="A0A392SSY6"/>
<organism evidence="1 2">
    <name type="scientific">Trifolium medium</name>
    <dbReference type="NCBI Taxonomy" id="97028"/>
    <lineage>
        <taxon>Eukaryota</taxon>
        <taxon>Viridiplantae</taxon>
        <taxon>Streptophyta</taxon>
        <taxon>Embryophyta</taxon>
        <taxon>Tracheophyta</taxon>
        <taxon>Spermatophyta</taxon>
        <taxon>Magnoliopsida</taxon>
        <taxon>eudicotyledons</taxon>
        <taxon>Gunneridae</taxon>
        <taxon>Pentapetalae</taxon>
        <taxon>rosids</taxon>
        <taxon>fabids</taxon>
        <taxon>Fabales</taxon>
        <taxon>Fabaceae</taxon>
        <taxon>Papilionoideae</taxon>
        <taxon>50 kb inversion clade</taxon>
        <taxon>NPAAA clade</taxon>
        <taxon>Hologalegina</taxon>
        <taxon>IRL clade</taxon>
        <taxon>Trifolieae</taxon>
        <taxon>Trifolium</taxon>
    </lineage>
</organism>
<protein>
    <submittedName>
        <fullName evidence="1">Uncharacterized protein</fullName>
    </submittedName>
</protein>